<dbReference type="EMBL" id="BACD03000021">
    <property type="protein sequence ID" value="GAO49261.1"/>
    <property type="molecule type" value="Genomic_DNA"/>
</dbReference>
<accession>A0A0E9NHT2</accession>
<name>A0A0E9NHT2_SAICN</name>
<proteinExistence type="predicted"/>
<dbReference type="AlphaFoldDB" id="A0A0E9NHT2"/>
<comment type="caution">
    <text evidence="1">The sequence shown here is derived from an EMBL/GenBank/DDBJ whole genome shotgun (WGS) entry which is preliminary data.</text>
</comment>
<sequence>MAERSDSVGSLHDHEGAWEAISSYHCCLQQPCPAPMSAVFNPLVNSLDGVAYAIPGFVSFHHSSSDITSTHSLLV</sequence>
<evidence type="ECO:0000313" key="2">
    <source>
        <dbReference type="Proteomes" id="UP000033140"/>
    </source>
</evidence>
<reference evidence="1 2" key="3">
    <citation type="journal article" date="2015" name="Genome Announc.">
        <title>Draft Genome Sequence of the Archiascomycetous Yeast Saitoella complicata.</title>
        <authorList>
            <person name="Yamauchi K."/>
            <person name="Kondo S."/>
            <person name="Hamamoto M."/>
            <person name="Takahashi Y."/>
            <person name="Ogura Y."/>
            <person name="Hayashi T."/>
            <person name="Nishida H."/>
        </authorList>
    </citation>
    <scope>NUCLEOTIDE SEQUENCE [LARGE SCALE GENOMIC DNA]</scope>
    <source>
        <strain evidence="1 2">NRRL Y-17804</strain>
    </source>
</reference>
<protein>
    <submittedName>
        <fullName evidence="1">Uncharacterized protein</fullName>
    </submittedName>
</protein>
<evidence type="ECO:0000313" key="1">
    <source>
        <dbReference type="EMBL" id="GAO49261.1"/>
    </source>
</evidence>
<dbReference type="Proteomes" id="UP000033140">
    <property type="component" value="Unassembled WGS sequence"/>
</dbReference>
<keyword evidence="2" id="KW-1185">Reference proteome</keyword>
<gene>
    <name evidence="1" type="ORF">G7K_3414-t1</name>
</gene>
<organism evidence="1 2">
    <name type="scientific">Saitoella complicata (strain BCRC 22490 / CBS 7301 / JCM 7358 / NBRC 10748 / NRRL Y-17804)</name>
    <dbReference type="NCBI Taxonomy" id="698492"/>
    <lineage>
        <taxon>Eukaryota</taxon>
        <taxon>Fungi</taxon>
        <taxon>Dikarya</taxon>
        <taxon>Ascomycota</taxon>
        <taxon>Taphrinomycotina</taxon>
        <taxon>Taphrinomycotina incertae sedis</taxon>
        <taxon>Saitoella</taxon>
    </lineage>
</organism>
<reference evidence="1 2" key="1">
    <citation type="journal article" date="2011" name="J. Gen. Appl. Microbiol.">
        <title>Draft genome sequencing of the enigmatic yeast Saitoella complicata.</title>
        <authorList>
            <person name="Nishida H."/>
            <person name="Hamamoto M."/>
            <person name="Sugiyama J."/>
        </authorList>
    </citation>
    <scope>NUCLEOTIDE SEQUENCE [LARGE SCALE GENOMIC DNA]</scope>
    <source>
        <strain evidence="1 2">NRRL Y-17804</strain>
    </source>
</reference>
<reference evidence="1 2" key="2">
    <citation type="journal article" date="2014" name="J. Gen. Appl. Microbiol.">
        <title>The early diverging ascomycetous budding yeast Saitoella complicata has three histone deacetylases belonging to the Clr6, Hos2, and Rpd3 lineages.</title>
        <authorList>
            <person name="Nishida H."/>
            <person name="Matsumoto T."/>
            <person name="Kondo S."/>
            <person name="Hamamoto M."/>
            <person name="Yoshikawa H."/>
        </authorList>
    </citation>
    <scope>NUCLEOTIDE SEQUENCE [LARGE SCALE GENOMIC DNA]</scope>
    <source>
        <strain evidence="1 2">NRRL Y-17804</strain>
    </source>
</reference>